<accession>A0A4R7FMB3</accession>
<comment type="caution">
    <text evidence="2">The sequence shown here is derived from an EMBL/GenBank/DDBJ whole genome shotgun (WGS) entry which is preliminary data.</text>
</comment>
<dbReference type="EMBL" id="SOAM01000002">
    <property type="protein sequence ID" value="TDS77573.1"/>
    <property type="molecule type" value="Genomic_DNA"/>
</dbReference>
<protein>
    <submittedName>
        <fullName evidence="2">Uncharacterized protein</fullName>
    </submittedName>
</protein>
<organism evidence="2 3">
    <name type="scientific">Amnibacterium kyonggiense</name>
    <dbReference type="NCBI Taxonomy" id="595671"/>
    <lineage>
        <taxon>Bacteria</taxon>
        <taxon>Bacillati</taxon>
        <taxon>Actinomycetota</taxon>
        <taxon>Actinomycetes</taxon>
        <taxon>Micrococcales</taxon>
        <taxon>Microbacteriaceae</taxon>
        <taxon>Amnibacterium</taxon>
    </lineage>
</organism>
<feature type="transmembrane region" description="Helical" evidence="1">
    <location>
        <begin position="12"/>
        <end position="30"/>
    </location>
</feature>
<keyword evidence="3" id="KW-1185">Reference proteome</keyword>
<evidence type="ECO:0000313" key="2">
    <source>
        <dbReference type="EMBL" id="TDS77573.1"/>
    </source>
</evidence>
<reference evidence="2 3" key="1">
    <citation type="submission" date="2019-03" db="EMBL/GenBank/DDBJ databases">
        <title>Genomic Encyclopedia of Archaeal and Bacterial Type Strains, Phase II (KMG-II): from individual species to whole genera.</title>
        <authorList>
            <person name="Goeker M."/>
        </authorList>
    </citation>
    <scope>NUCLEOTIDE SEQUENCE [LARGE SCALE GENOMIC DNA]</scope>
    <source>
        <strain evidence="2 3">DSM 24782</strain>
    </source>
</reference>
<feature type="transmembrane region" description="Helical" evidence="1">
    <location>
        <begin position="36"/>
        <end position="56"/>
    </location>
</feature>
<dbReference type="RefSeq" id="WP_133766626.1">
    <property type="nucleotide sequence ID" value="NZ_BAAARP010000004.1"/>
</dbReference>
<name>A0A4R7FMB3_9MICO</name>
<keyword evidence="1" id="KW-0812">Transmembrane</keyword>
<keyword evidence="1" id="KW-0472">Membrane</keyword>
<dbReference type="Proteomes" id="UP000295344">
    <property type="component" value="Unassembled WGS sequence"/>
</dbReference>
<dbReference type="AlphaFoldDB" id="A0A4R7FMB3"/>
<gene>
    <name evidence="2" type="ORF">CLV52_2528</name>
</gene>
<proteinExistence type="predicted"/>
<evidence type="ECO:0000313" key="3">
    <source>
        <dbReference type="Proteomes" id="UP000295344"/>
    </source>
</evidence>
<sequence length="74" mass="7777">MSGYWLGRRTWLWLADGVLVAFGVVLLLTGNDTTRLIAIFIVASRLLLAGVQVLVWKRAQAAGGAGGGTGAPPR</sequence>
<keyword evidence="1" id="KW-1133">Transmembrane helix</keyword>
<evidence type="ECO:0000256" key="1">
    <source>
        <dbReference type="SAM" id="Phobius"/>
    </source>
</evidence>